<keyword evidence="2" id="KW-1185">Reference proteome</keyword>
<gene>
    <name evidence="1" type="ORF">GQ607_005910</name>
</gene>
<organism evidence="1 2">
    <name type="scientific">Colletotrichum asianum</name>
    <dbReference type="NCBI Taxonomy" id="702518"/>
    <lineage>
        <taxon>Eukaryota</taxon>
        <taxon>Fungi</taxon>
        <taxon>Dikarya</taxon>
        <taxon>Ascomycota</taxon>
        <taxon>Pezizomycotina</taxon>
        <taxon>Sordariomycetes</taxon>
        <taxon>Hypocreomycetidae</taxon>
        <taxon>Glomerellales</taxon>
        <taxon>Glomerellaceae</taxon>
        <taxon>Colletotrichum</taxon>
        <taxon>Colletotrichum gloeosporioides species complex</taxon>
    </lineage>
</organism>
<dbReference type="Proteomes" id="UP000434172">
    <property type="component" value="Unassembled WGS sequence"/>
</dbReference>
<dbReference type="OrthoDB" id="4788908at2759"/>
<reference evidence="1 2" key="1">
    <citation type="submission" date="2019-12" db="EMBL/GenBank/DDBJ databases">
        <title>A genome sequence resource for the geographically widespread anthracnose pathogen Colletotrichum asianum.</title>
        <authorList>
            <person name="Meng Y."/>
        </authorList>
    </citation>
    <scope>NUCLEOTIDE SEQUENCE [LARGE SCALE GENOMIC DNA]</scope>
    <source>
        <strain evidence="1 2">ICMP 18580</strain>
    </source>
</reference>
<name>A0A8H3WLR2_9PEZI</name>
<dbReference type="AlphaFoldDB" id="A0A8H3WLR2"/>
<evidence type="ECO:0000313" key="2">
    <source>
        <dbReference type="Proteomes" id="UP000434172"/>
    </source>
</evidence>
<dbReference type="EMBL" id="WOWK01000027">
    <property type="protein sequence ID" value="KAF0326852.1"/>
    <property type="molecule type" value="Genomic_DNA"/>
</dbReference>
<evidence type="ECO:0000313" key="1">
    <source>
        <dbReference type="EMBL" id="KAF0326852.1"/>
    </source>
</evidence>
<protein>
    <submittedName>
        <fullName evidence="1">Uncharacterized protein</fullName>
    </submittedName>
</protein>
<sequence>MAKPTPQLAGILKLPQELLWSILLPDVAYHSVSHVFQEKAPDVANHDPEFFLRWRKFWKLRTVCRRFNDFLFPLLSHAFRQEALSILAATVIVDCPQHELGWIGVIEGCYHPLQSLNQILERWMLDERQRTSFLWNMYVALRNPNRVVTIRDERLILAMNNDRAEKLALCAFDDWCWQYREDLLRLGGPTYSCMHWWRGEDPAGCYAYKKMQEGQMQTLECLRMTVDPQRLVEDLIKSWFSQVGGRR</sequence>
<accession>A0A8H3WLR2</accession>
<proteinExistence type="predicted"/>
<comment type="caution">
    <text evidence="1">The sequence shown here is derived from an EMBL/GenBank/DDBJ whole genome shotgun (WGS) entry which is preliminary data.</text>
</comment>